<evidence type="ECO:0000259" key="6">
    <source>
        <dbReference type="PROSITE" id="PS50928"/>
    </source>
</evidence>
<dbReference type="InterPro" id="IPR035906">
    <property type="entry name" value="MetI-like_sf"/>
</dbReference>
<keyword evidence="3 5" id="KW-1133">Transmembrane helix</keyword>
<feature type="transmembrane region" description="Helical" evidence="5">
    <location>
        <begin position="483"/>
        <end position="504"/>
    </location>
</feature>
<feature type="transmembrane region" description="Helical" evidence="5">
    <location>
        <begin position="440"/>
        <end position="462"/>
    </location>
</feature>
<dbReference type="CDD" id="cd06261">
    <property type="entry name" value="TM_PBP2"/>
    <property type="match status" value="2"/>
</dbReference>
<protein>
    <submittedName>
        <fullName evidence="7">NitT/TauT family transport system permease protein</fullName>
    </submittedName>
</protein>
<evidence type="ECO:0000256" key="4">
    <source>
        <dbReference type="ARBA" id="ARBA00023136"/>
    </source>
</evidence>
<organism evidence="7 8">
    <name type="scientific">Crossiella equi</name>
    <dbReference type="NCBI Taxonomy" id="130796"/>
    <lineage>
        <taxon>Bacteria</taxon>
        <taxon>Bacillati</taxon>
        <taxon>Actinomycetota</taxon>
        <taxon>Actinomycetes</taxon>
        <taxon>Pseudonocardiales</taxon>
        <taxon>Pseudonocardiaceae</taxon>
        <taxon>Crossiella</taxon>
    </lineage>
</organism>
<feature type="transmembrane region" description="Helical" evidence="5">
    <location>
        <begin position="189"/>
        <end position="210"/>
    </location>
</feature>
<feature type="transmembrane region" description="Helical" evidence="5">
    <location>
        <begin position="238"/>
        <end position="257"/>
    </location>
</feature>
<dbReference type="EMBL" id="JAGIOO010000001">
    <property type="protein sequence ID" value="MBP2476506.1"/>
    <property type="molecule type" value="Genomic_DNA"/>
</dbReference>
<feature type="transmembrane region" description="Helical" evidence="5">
    <location>
        <begin position="408"/>
        <end position="428"/>
    </location>
</feature>
<dbReference type="RefSeq" id="WP_086785139.1">
    <property type="nucleotide sequence ID" value="NZ_JAGIOO010000001.1"/>
</dbReference>
<accession>A0ABS5AIY5</accession>
<evidence type="ECO:0000256" key="1">
    <source>
        <dbReference type="ARBA" id="ARBA00004141"/>
    </source>
</evidence>
<sequence length="573" mass="61585">MFAVFSVPARRRTLLVDAAVALGVGLLFYLVIRVGSGTMAPLGGDDSLDRISTDPSVLPYYAARTLLRMFAALALSVVFTAVVGTLAARSRRAEKIILPALDILQSVPILGFLSVTVTGFMALSPGSTLGVEFASVFAIFTSQAWNMAYAWYQALRVRPRELDEAATTLGLTRWQRFWRLDAPSTTIPLLWNGMMSFGGGWFFVVAAEAISVGNRTYALPGIGSYVAAATARAEADRLLLAVGTMVLLVLVVNVLFWRPLTAWAERFRVEETEAGAAPRSLVLDLLRRASLPRRLGAALGPVAEGLDRAARVFGRPGTRWAPPRARRRAGDLALLVAVLGLLAWGSVSAVDYLAGTVTWAELGHVAWLGLVTFARVVPVVVVASLVWVPLGVWIGLHPKVSRLAQPVVQVFASFPATFLFPLCTALLISTQVSLDWGGVLLMSLGAQWYVLFNVIAGASAIPADLREAAADLGVRRWLWWRRLVLPAVFPAWVTGALTAAGGAWNASIVSEVVTYGSDRLEATGLGAYISTATAASDFPHLLVGVAVMSAYVTALNSLCWRPLHAFAQRRFSL</sequence>
<comment type="caution">
    <text evidence="7">The sequence shown here is derived from an EMBL/GenBank/DDBJ whole genome shotgun (WGS) entry which is preliminary data.</text>
</comment>
<feature type="transmembrane region" description="Helical" evidence="5">
    <location>
        <begin position="12"/>
        <end position="32"/>
    </location>
</feature>
<evidence type="ECO:0000256" key="5">
    <source>
        <dbReference type="RuleBase" id="RU363032"/>
    </source>
</evidence>
<feature type="transmembrane region" description="Helical" evidence="5">
    <location>
        <begin position="100"/>
        <end position="123"/>
    </location>
</feature>
<evidence type="ECO:0000256" key="3">
    <source>
        <dbReference type="ARBA" id="ARBA00022989"/>
    </source>
</evidence>
<comment type="subcellular location">
    <subcellularLocation>
        <location evidence="5">Cell membrane</location>
        <topology evidence="5">Multi-pass membrane protein</topology>
    </subcellularLocation>
    <subcellularLocation>
        <location evidence="1">Membrane</location>
        <topology evidence="1">Multi-pass membrane protein</topology>
    </subcellularLocation>
</comment>
<dbReference type="Pfam" id="PF00528">
    <property type="entry name" value="BPD_transp_1"/>
    <property type="match status" value="2"/>
</dbReference>
<dbReference type="InterPro" id="IPR000515">
    <property type="entry name" value="MetI-like"/>
</dbReference>
<keyword evidence="5" id="KW-0813">Transport</keyword>
<dbReference type="SUPFAM" id="SSF161098">
    <property type="entry name" value="MetI-like"/>
    <property type="match status" value="2"/>
</dbReference>
<keyword evidence="8" id="KW-1185">Reference proteome</keyword>
<proteinExistence type="inferred from homology"/>
<comment type="similarity">
    <text evidence="5">Belongs to the binding-protein-dependent transport system permease family.</text>
</comment>
<dbReference type="Proteomes" id="UP001519363">
    <property type="component" value="Unassembled WGS sequence"/>
</dbReference>
<evidence type="ECO:0000313" key="7">
    <source>
        <dbReference type="EMBL" id="MBP2476506.1"/>
    </source>
</evidence>
<keyword evidence="4 5" id="KW-0472">Membrane</keyword>
<feature type="transmembrane region" description="Helical" evidence="5">
    <location>
        <begin position="541"/>
        <end position="560"/>
    </location>
</feature>
<gene>
    <name evidence="7" type="ORF">JOF53_005378</name>
</gene>
<dbReference type="PROSITE" id="PS50928">
    <property type="entry name" value="ABC_TM1"/>
    <property type="match status" value="2"/>
</dbReference>
<evidence type="ECO:0000313" key="8">
    <source>
        <dbReference type="Proteomes" id="UP001519363"/>
    </source>
</evidence>
<evidence type="ECO:0000256" key="2">
    <source>
        <dbReference type="ARBA" id="ARBA00022692"/>
    </source>
</evidence>
<reference evidence="7 8" key="1">
    <citation type="submission" date="2021-03" db="EMBL/GenBank/DDBJ databases">
        <title>Sequencing the genomes of 1000 actinobacteria strains.</title>
        <authorList>
            <person name="Klenk H.-P."/>
        </authorList>
    </citation>
    <scope>NUCLEOTIDE SEQUENCE [LARGE SCALE GENOMIC DNA]</scope>
    <source>
        <strain evidence="7 8">DSM 44580</strain>
    </source>
</reference>
<feature type="transmembrane region" description="Helical" evidence="5">
    <location>
        <begin position="66"/>
        <end position="88"/>
    </location>
</feature>
<dbReference type="PANTHER" id="PTHR42744">
    <property type="entry name" value="BINDING-PROTEIN-DEPENDENT TRANSPORT SYSTEMS INNER MEMBRANE COMPONENT"/>
    <property type="match status" value="1"/>
</dbReference>
<feature type="transmembrane region" description="Helical" evidence="5">
    <location>
        <begin position="366"/>
        <end position="396"/>
    </location>
</feature>
<keyword evidence="2 5" id="KW-0812">Transmembrane</keyword>
<dbReference type="PANTHER" id="PTHR42744:SF1">
    <property type="entry name" value="BINDING-PROTEIN-DEPENDENT TRANSPORT SYSTEMS INNER MEMBRANE COMPONENT"/>
    <property type="match status" value="1"/>
</dbReference>
<feature type="domain" description="ABC transmembrane type-1" evidence="6">
    <location>
        <begin position="373"/>
        <end position="559"/>
    </location>
</feature>
<feature type="transmembrane region" description="Helical" evidence="5">
    <location>
        <begin position="332"/>
        <end position="354"/>
    </location>
</feature>
<dbReference type="Gene3D" id="1.10.3720.10">
    <property type="entry name" value="MetI-like"/>
    <property type="match status" value="2"/>
</dbReference>
<name>A0ABS5AIY5_9PSEU</name>
<feature type="domain" description="ABC transmembrane type-1" evidence="6">
    <location>
        <begin position="62"/>
        <end position="256"/>
    </location>
</feature>
<feature type="transmembrane region" description="Helical" evidence="5">
    <location>
        <begin position="129"/>
        <end position="152"/>
    </location>
</feature>